<dbReference type="EMBL" id="CAMAPE010000073">
    <property type="protein sequence ID" value="CAH9117154.1"/>
    <property type="molecule type" value="Genomic_DNA"/>
</dbReference>
<evidence type="ECO:0008006" key="3">
    <source>
        <dbReference type="Google" id="ProtNLM"/>
    </source>
</evidence>
<dbReference type="AlphaFoldDB" id="A0A9P1A077"/>
<reference evidence="1" key="1">
    <citation type="submission" date="2022-07" db="EMBL/GenBank/DDBJ databases">
        <authorList>
            <person name="Macas J."/>
            <person name="Novak P."/>
            <person name="Neumann P."/>
        </authorList>
    </citation>
    <scope>NUCLEOTIDE SEQUENCE</scope>
</reference>
<gene>
    <name evidence="1" type="ORF">CEURO_LOCUS21427</name>
</gene>
<evidence type="ECO:0000313" key="1">
    <source>
        <dbReference type="EMBL" id="CAH9117154.1"/>
    </source>
</evidence>
<comment type="caution">
    <text evidence="1">The sequence shown here is derived from an EMBL/GenBank/DDBJ whole genome shotgun (WGS) entry which is preliminary data.</text>
</comment>
<accession>A0A9P1A077</accession>
<name>A0A9P1A077_CUSEU</name>
<dbReference type="PANTHER" id="PTHR33223:SF9">
    <property type="entry name" value="RETROTRANSPOSON GAG DOMAIN-CONTAINING PROTEIN"/>
    <property type="match status" value="1"/>
</dbReference>
<evidence type="ECO:0000313" key="2">
    <source>
        <dbReference type="Proteomes" id="UP001152484"/>
    </source>
</evidence>
<organism evidence="1 2">
    <name type="scientific">Cuscuta europaea</name>
    <name type="common">European dodder</name>
    <dbReference type="NCBI Taxonomy" id="41803"/>
    <lineage>
        <taxon>Eukaryota</taxon>
        <taxon>Viridiplantae</taxon>
        <taxon>Streptophyta</taxon>
        <taxon>Embryophyta</taxon>
        <taxon>Tracheophyta</taxon>
        <taxon>Spermatophyta</taxon>
        <taxon>Magnoliopsida</taxon>
        <taxon>eudicotyledons</taxon>
        <taxon>Gunneridae</taxon>
        <taxon>Pentapetalae</taxon>
        <taxon>asterids</taxon>
        <taxon>lamiids</taxon>
        <taxon>Solanales</taxon>
        <taxon>Convolvulaceae</taxon>
        <taxon>Cuscuteae</taxon>
        <taxon>Cuscuta</taxon>
        <taxon>Cuscuta subgen. Cuscuta</taxon>
    </lineage>
</organism>
<dbReference type="PANTHER" id="PTHR33223">
    <property type="entry name" value="CCHC-TYPE DOMAIN-CONTAINING PROTEIN"/>
    <property type="match status" value="1"/>
</dbReference>
<proteinExistence type="predicted"/>
<sequence length="144" mass="16199">MKLFDGTSDPVEHVARYKQQMLANSFRPDQQEACMCRVFGTTLTGPALTWFVKLPNGGINSFVELVNLFNLQFTSSRVLEKQTNDNSAAMLHPICLVICVRCIVHVARDIFLQQQLSRHAASHLRDGFSVWVPTTPACINRHAI</sequence>
<dbReference type="OrthoDB" id="1737504at2759"/>
<dbReference type="Proteomes" id="UP001152484">
    <property type="component" value="Unassembled WGS sequence"/>
</dbReference>
<keyword evidence="2" id="KW-1185">Reference proteome</keyword>
<protein>
    <recommendedName>
        <fullName evidence="3">Retrotransposon gag domain-containing protein</fullName>
    </recommendedName>
</protein>